<reference evidence="3 4" key="1">
    <citation type="submission" date="2021-01" db="EMBL/GenBank/DDBJ databases">
        <title>Paenibacillus sp.nov. isolated from the rhizosphere soil of tomato plant.</title>
        <authorList>
            <person name="Thin K.K."/>
            <person name="Zhang X."/>
            <person name="He S."/>
        </authorList>
    </citation>
    <scope>NUCLEOTIDE SEQUENCE [LARGE SCALE GENOMIC DNA]</scope>
    <source>
        <strain evidence="3 4">DXFW5</strain>
    </source>
</reference>
<accession>A0ABS2H3K5</accession>
<evidence type="ECO:0000256" key="1">
    <source>
        <dbReference type="ARBA" id="ARBA00008635"/>
    </source>
</evidence>
<organism evidence="3 4">
    <name type="scientific">Paenibacillus rhizolycopersici</name>
    <dbReference type="NCBI Taxonomy" id="2780073"/>
    <lineage>
        <taxon>Bacteria</taxon>
        <taxon>Bacillati</taxon>
        <taxon>Bacillota</taxon>
        <taxon>Bacilli</taxon>
        <taxon>Bacillales</taxon>
        <taxon>Paenibacillaceae</taxon>
        <taxon>Paenibacillus</taxon>
    </lineage>
</organism>
<name>A0ABS2H3K5_9BACL</name>
<dbReference type="Gene3D" id="1.20.120.450">
    <property type="entry name" value="dinb family like domain"/>
    <property type="match status" value="1"/>
</dbReference>
<comment type="caution">
    <text evidence="3">The sequence shown here is derived from an EMBL/GenBank/DDBJ whole genome shotgun (WGS) entry which is preliminary data.</text>
</comment>
<keyword evidence="2" id="KW-0479">Metal-binding</keyword>
<dbReference type="SUPFAM" id="SSF109854">
    <property type="entry name" value="DinB/YfiT-like putative metalloenzymes"/>
    <property type="match status" value="1"/>
</dbReference>
<evidence type="ECO:0000256" key="2">
    <source>
        <dbReference type="ARBA" id="ARBA00022723"/>
    </source>
</evidence>
<evidence type="ECO:0000313" key="3">
    <source>
        <dbReference type="EMBL" id="MBM6996052.1"/>
    </source>
</evidence>
<dbReference type="RefSeq" id="WP_155606256.1">
    <property type="nucleotide sequence ID" value="NZ_JADCNN020000007.1"/>
</dbReference>
<comment type="similarity">
    <text evidence="1">Belongs to the DinB family.</text>
</comment>
<protein>
    <submittedName>
        <fullName evidence="3">DinB family protein</fullName>
    </submittedName>
</protein>
<dbReference type="InterPro" id="IPR034660">
    <property type="entry name" value="DinB/YfiT-like"/>
</dbReference>
<dbReference type="PANTHER" id="PTHR37302">
    <property type="entry name" value="SLR1116 PROTEIN"/>
    <property type="match status" value="1"/>
</dbReference>
<dbReference type="EMBL" id="JADCNN020000007">
    <property type="protein sequence ID" value="MBM6996052.1"/>
    <property type="molecule type" value="Genomic_DNA"/>
</dbReference>
<sequence>MLKMFQYNWQVRDEWFVWCENVSEEELLRKRVGGVGNILQTLFHIADVEWSWIRSIQGKPDFQEDFKSFMSLELVKKLSDSFHTEVEAFLQTWTNEMDGLLITDPWGREFTQGEILRHVIAHEIHHIGQLSVWSRELGMTPVSPNFINRGIR</sequence>
<dbReference type="Pfam" id="PF05163">
    <property type="entry name" value="DinB"/>
    <property type="match status" value="1"/>
</dbReference>
<proteinExistence type="inferred from homology"/>
<dbReference type="InterPro" id="IPR007837">
    <property type="entry name" value="DinB"/>
</dbReference>
<keyword evidence="4" id="KW-1185">Reference proteome</keyword>
<gene>
    <name evidence="3" type="ORF">IM700_010385</name>
</gene>
<dbReference type="PANTHER" id="PTHR37302:SF3">
    <property type="entry name" value="DAMAGE-INDUCIBLE PROTEIN DINB"/>
    <property type="match status" value="1"/>
</dbReference>
<dbReference type="Proteomes" id="UP001516620">
    <property type="component" value="Unassembled WGS sequence"/>
</dbReference>
<evidence type="ECO:0000313" key="4">
    <source>
        <dbReference type="Proteomes" id="UP001516620"/>
    </source>
</evidence>